<evidence type="ECO:0000313" key="1">
    <source>
        <dbReference type="EMBL" id="AAG13472.1"/>
    </source>
</evidence>
<reference evidence="2" key="2">
    <citation type="journal article" date="2008" name="Nucleic Acids Res.">
        <title>The rice annotation project database (RAP-DB): 2008 update.</title>
        <authorList>
            <consortium name="The rice annotation project (RAP)"/>
        </authorList>
    </citation>
    <scope>GENOME REANNOTATION</scope>
    <source>
        <strain evidence="2">cv. Nipponbare</strain>
    </source>
</reference>
<sequence length="90" mass="10093">MAAPEKVFVALPAEAKSGRSTLSWALGHFRATAIVVTHVHVPPQMIPVMGVKFHASKLNPEQVSLFRMAERDKVDKQLDHYVNQCLRMKV</sequence>
<protein>
    <recommendedName>
        <fullName evidence="3">UspA domain-containing protein</fullName>
    </recommendedName>
</protein>
<dbReference type="PANTHER" id="PTHR47382">
    <property type="entry name" value="U-BOX DOMAIN-CONTAINING PROTEIN 52-LIKE"/>
    <property type="match status" value="1"/>
</dbReference>
<organism evidence="1 2">
    <name type="scientific">Oryza sativa subsp. japonica</name>
    <name type="common">Rice</name>
    <dbReference type="NCBI Taxonomy" id="39947"/>
    <lineage>
        <taxon>Eukaryota</taxon>
        <taxon>Viridiplantae</taxon>
        <taxon>Streptophyta</taxon>
        <taxon>Embryophyta</taxon>
        <taxon>Tracheophyta</taxon>
        <taxon>Spermatophyta</taxon>
        <taxon>Magnoliopsida</taxon>
        <taxon>Liliopsida</taxon>
        <taxon>Poales</taxon>
        <taxon>Poaceae</taxon>
        <taxon>BOP clade</taxon>
        <taxon>Oryzoideae</taxon>
        <taxon>Oryzeae</taxon>
        <taxon>Oryzinae</taxon>
        <taxon>Oryza</taxon>
        <taxon>Oryza sativa</taxon>
    </lineage>
</organism>
<gene>
    <name evidence="1" type="primary">OSJNBa0015J15.10</name>
</gene>
<reference evidence="2" key="1">
    <citation type="journal article" date="2005" name="Nature">
        <title>The map-based sequence of the rice genome.</title>
        <authorList>
            <consortium name="International rice genome sequencing project (IRGSP)"/>
            <person name="Matsumoto T."/>
            <person name="Wu J."/>
            <person name="Kanamori H."/>
            <person name="Katayose Y."/>
            <person name="Fujisawa M."/>
            <person name="Namiki N."/>
            <person name="Mizuno H."/>
            <person name="Yamamoto K."/>
            <person name="Antonio B.A."/>
            <person name="Baba T."/>
            <person name="Sakata K."/>
            <person name="Nagamura Y."/>
            <person name="Aoki H."/>
            <person name="Arikawa K."/>
            <person name="Arita K."/>
            <person name="Bito T."/>
            <person name="Chiden Y."/>
            <person name="Fujitsuka N."/>
            <person name="Fukunaka R."/>
            <person name="Hamada M."/>
            <person name="Harada C."/>
            <person name="Hayashi A."/>
            <person name="Hijishita S."/>
            <person name="Honda M."/>
            <person name="Hosokawa S."/>
            <person name="Ichikawa Y."/>
            <person name="Idonuma A."/>
            <person name="Iijima M."/>
            <person name="Ikeda M."/>
            <person name="Ikeno M."/>
            <person name="Ito K."/>
            <person name="Ito S."/>
            <person name="Ito T."/>
            <person name="Ito Y."/>
            <person name="Ito Y."/>
            <person name="Iwabuchi A."/>
            <person name="Kamiya K."/>
            <person name="Karasawa W."/>
            <person name="Kurita K."/>
            <person name="Katagiri S."/>
            <person name="Kikuta A."/>
            <person name="Kobayashi H."/>
            <person name="Kobayashi N."/>
            <person name="Machita K."/>
            <person name="Maehara T."/>
            <person name="Masukawa M."/>
            <person name="Mizubayashi T."/>
            <person name="Mukai Y."/>
            <person name="Nagasaki H."/>
            <person name="Nagata Y."/>
            <person name="Naito S."/>
            <person name="Nakashima M."/>
            <person name="Nakama Y."/>
            <person name="Nakamichi Y."/>
            <person name="Nakamura M."/>
            <person name="Meguro A."/>
            <person name="Negishi M."/>
            <person name="Ohta I."/>
            <person name="Ohta T."/>
            <person name="Okamoto M."/>
            <person name="Ono N."/>
            <person name="Saji S."/>
            <person name="Sakaguchi M."/>
            <person name="Sakai K."/>
            <person name="Shibata M."/>
            <person name="Shimokawa T."/>
            <person name="Song J."/>
            <person name="Takazaki Y."/>
            <person name="Terasawa K."/>
            <person name="Tsugane M."/>
            <person name="Tsuji K."/>
            <person name="Ueda S."/>
            <person name="Waki K."/>
            <person name="Yamagata H."/>
            <person name="Yamamoto M."/>
            <person name="Yamamoto S."/>
            <person name="Yamane H."/>
            <person name="Yoshiki S."/>
            <person name="Yoshihara R."/>
            <person name="Yukawa K."/>
            <person name="Zhong H."/>
            <person name="Yano M."/>
            <person name="Yuan Q."/>
            <person name="Ouyang S."/>
            <person name="Liu J."/>
            <person name="Jones K.M."/>
            <person name="Gansberger K."/>
            <person name="Moffat K."/>
            <person name="Hill J."/>
            <person name="Bera J."/>
            <person name="Fadrosh D."/>
            <person name="Jin S."/>
            <person name="Johri S."/>
            <person name="Kim M."/>
            <person name="Overton L."/>
            <person name="Reardon M."/>
            <person name="Tsitrin T."/>
            <person name="Vuong H."/>
            <person name="Weaver B."/>
            <person name="Ciecko A."/>
            <person name="Tallon L."/>
            <person name="Jackson J."/>
            <person name="Pai G."/>
            <person name="Aken S.V."/>
            <person name="Utterback T."/>
            <person name="Reidmuller S."/>
            <person name="Feldblyum T."/>
            <person name="Hsiao J."/>
            <person name="Zismann V."/>
            <person name="Iobst S."/>
            <person name="de Vazeille A.R."/>
            <person name="Buell C.R."/>
            <person name="Ying K."/>
            <person name="Li Y."/>
            <person name="Lu T."/>
            <person name="Huang Y."/>
            <person name="Zhao Q."/>
            <person name="Feng Q."/>
            <person name="Zhang L."/>
            <person name="Zhu J."/>
            <person name="Weng Q."/>
            <person name="Mu J."/>
            <person name="Lu Y."/>
            <person name="Fan D."/>
            <person name="Liu Y."/>
            <person name="Guan J."/>
            <person name="Zhang Y."/>
            <person name="Yu S."/>
            <person name="Liu X."/>
            <person name="Zhang Y."/>
            <person name="Hong G."/>
            <person name="Han B."/>
            <person name="Choisne N."/>
            <person name="Demange N."/>
            <person name="Orjeda G."/>
            <person name="Samain S."/>
            <person name="Cattolico L."/>
            <person name="Pelletier E."/>
            <person name="Couloux A."/>
            <person name="Segurens B."/>
            <person name="Wincker P."/>
            <person name="D'Hont A."/>
            <person name="Scarpelli C."/>
            <person name="Weissenbach J."/>
            <person name="Salanoubat M."/>
            <person name="Quetier F."/>
            <person name="Yu Y."/>
            <person name="Kim H.R."/>
            <person name="Rambo T."/>
            <person name="Currie J."/>
            <person name="Collura K."/>
            <person name="Luo M."/>
            <person name="Yang T."/>
            <person name="Ammiraju J.S.S."/>
            <person name="Engler F."/>
            <person name="Soderlund C."/>
            <person name="Wing R.A."/>
            <person name="Palmer L.E."/>
            <person name="de la Bastide M."/>
            <person name="Spiegel L."/>
            <person name="Nascimento L."/>
            <person name="Zutavern T."/>
            <person name="O'Shaughnessy A."/>
            <person name="Dike S."/>
            <person name="Dedhia N."/>
            <person name="Preston R."/>
            <person name="Balija V."/>
            <person name="McCombie W.R."/>
            <person name="Chow T."/>
            <person name="Chen H."/>
            <person name="Chung M."/>
            <person name="Chen C."/>
            <person name="Shaw J."/>
            <person name="Wu H."/>
            <person name="Hsiao K."/>
            <person name="Chao Y."/>
            <person name="Chu M."/>
            <person name="Cheng C."/>
            <person name="Hour A."/>
            <person name="Lee P."/>
            <person name="Lin S."/>
            <person name="Lin Y."/>
            <person name="Liou J."/>
            <person name="Liu S."/>
            <person name="Hsing Y."/>
            <person name="Raghuvanshi S."/>
            <person name="Mohanty A."/>
            <person name="Bharti A.K."/>
            <person name="Gaur A."/>
            <person name="Gupta V."/>
            <person name="Kumar D."/>
            <person name="Ravi V."/>
            <person name="Vij S."/>
            <person name="Kapur A."/>
            <person name="Khurana P."/>
            <person name="Khurana P."/>
            <person name="Khurana J.P."/>
            <person name="Tyagi A.K."/>
            <person name="Gaikwad K."/>
            <person name="Singh A."/>
            <person name="Dalal V."/>
            <person name="Srivastava S."/>
            <person name="Dixit A."/>
            <person name="Pal A.K."/>
            <person name="Ghazi I.A."/>
            <person name="Yadav M."/>
            <person name="Pandit A."/>
            <person name="Bhargava A."/>
            <person name="Sureshbabu K."/>
            <person name="Batra K."/>
            <person name="Sharma T.R."/>
            <person name="Mohapatra T."/>
            <person name="Singh N.K."/>
            <person name="Messing J."/>
            <person name="Nelson A.B."/>
            <person name="Fuks G."/>
            <person name="Kavchok S."/>
            <person name="Keizer G."/>
            <person name="Linton E."/>
            <person name="Llaca V."/>
            <person name="Song R."/>
            <person name="Tanyolac B."/>
            <person name="Young S."/>
            <person name="Ho-Il K."/>
            <person name="Hahn J.H."/>
            <person name="Sangsakoo G."/>
            <person name="Vanavichit A."/>
            <person name="de Mattos Luiz.A.T."/>
            <person name="Zimmer P.D."/>
            <person name="Malone G."/>
            <person name="Dellagostin O."/>
            <person name="de Oliveira A.C."/>
            <person name="Bevan M."/>
            <person name="Bancroft I."/>
            <person name="Minx P."/>
            <person name="Cordum H."/>
            <person name="Wilson R."/>
            <person name="Cheng Z."/>
            <person name="Jin W."/>
            <person name="Jiang J."/>
            <person name="Leong S.A."/>
            <person name="Iwama H."/>
            <person name="Gojobori T."/>
            <person name="Itoh T."/>
            <person name="Niimura Y."/>
            <person name="Fujii Y."/>
            <person name="Habara T."/>
            <person name="Sakai H."/>
            <person name="Sato Y."/>
            <person name="Wilson G."/>
            <person name="Kumar K."/>
            <person name="McCouch S."/>
            <person name="Juretic N."/>
            <person name="Hoen D."/>
            <person name="Wright S."/>
            <person name="Bruskiewich R."/>
            <person name="Bureau T."/>
            <person name="Miyao A."/>
            <person name="Hirochika H."/>
            <person name="Nishikawa T."/>
            <person name="Kadowaki K."/>
            <person name="Sugiura M."/>
            <person name="Burr B."/>
            <person name="Sasaki T."/>
        </authorList>
    </citation>
    <scope>NUCLEOTIDE SEQUENCE [LARGE SCALE GENOMIC DNA]</scope>
    <source>
        <strain evidence="2">cv. Nipponbare</strain>
    </source>
</reference>
<dbReference type="AlphaFoldDB" id="Q9FWP5"/>
<proteinExistence type="predicted"/>
<accession>Q9FWP5</accession>
<evidence type="ECO:0000313" key="2">
    <source>
        <dbReference type="Proteomes" id="UP000000763"/>
    </source>
</evidence>
<dbReference type="EMBL" id="AC026758">
    <property type="protein sequence ID" value="AAG13472.1"/>
    <property type="molecule type" value="Genomic_DNA"/>
</dbReference>
<name>Q9FWP5_ORYSJ</name>
<dbReference type="PANTHER" id="PTHR47382:SF3">
    <property type="entry name" value="ADENINE NUCLEOTIDE ALPHA HYDROLASES-LIKE SUPERFAMILY PROTEIN"/>
    <property type="match status" value="1"/>
</dbReference>
<dbReference type="Proteomes" id="UP000000763">
    <property type="component" value="Chromosome 10"/>
</dbReference>
<evidence type="ECO:0008006" key="3">
    <source>
        <dbReference type="Google" id="ProtNLM"/>
    </source>
</evidence>